<evidence type="ECO:0000256" key="1">
    <source>
        <dbReference type="ARBA" id="ARBA00022737"/>
    </source>
</evidence>
<gene>
    <name evidence="3" type="ORF">BU14_0068s0020</name>
</gene>
<evidence type="ECO:0000313" key="4">
    <source>
        <dbReference type="Proteomes" id="UP000218209"/>
    </source>
</evidence>
<dbReference type="Gene3D" id="1.25.40.10">
    <property type="entry name" value="Tetratricopeptide repeat domain"/>
    <property type="match status" value="1"/>
</dbReference>
<name>A0A1X6PGQ0_PORUM</name>
<dbReference type="EMBL" id="KV918784">
    <property type="protein sequence ID" value="OSX79926.1"/>
    <property type="molecule type" value="Genomic_DNA"/>
</dbReference>
<proteinExistence type="predicted"/>
<keyword evidence="4" id="KW-1185">Reference proteome</keyword>
<dbReference type="InterPro" id="IPR033443">
    <property type="entry name" value="PROP1-like_PPR_dom"/>
</dbReference>
<evidence type="ECO:0000259" key="2">
    <source>
        <dbReference type="Pfam" id="PF17177"/>
    </source>
</evidence>
<sequence>MAVAAAADGNAARAVELFLAVREGGHALEERTYYAVINACLGSADRANARALLADMLDAGFHVRARTWTWLLECDIWDNDEAAAMAVVGDMAGRGVPVDSGRVGRLVRECKKLGGLTRLVAQLESYPCVDGGGDGGGGRAGGA</sequence>
<reference evidence="3 4" key="1">
    <citation type="submission" date="2017-03" db="EMBL/GenBank/DDBJ databases">
        <title>WGS assembly of Porphyra umbilicalis.</title>
        <authorList>
            <person name="Brawley S.H."/>
            <person name="Blouin N.A."/>
            <person name="Ficko-Blean E."/>
            <person name="Wheeler G.L."/>
            <person name="Lohr M."/>
            <person name="Goodson H.V."/>
            <person name="Jenkins J.W."/>
            <person name="Blaby-Haas C.E."/>
            <person name="Helliwell K.E."/>
            <person name="Chan C."/>
            <person name="Marriage T."/>
            <person name="Bhattacharya D."/>
            <person name="Klein A.S."/>
            <person name="Badis Y."/>
            <person name="Brodie J."/>
            <person name="Cao Y."/>
            <person name="Collen J."/>
            <person name="Dittami S.M."/>
            <person name="Gachon C.M."/>
            <person name="Green B.R."/>
            <person name="Karpowicz S."/>
            <person name="Kim J.W."/>
            <person name="Kudahl U."/>
            <person name="Lin S."/>
            <person name="Michel G."/>
            <person name="Mittag M."/>
            <person name="Olson B.J."/>
            <person name="Pangilinan J."/>
            <person name="Peng Y."/>
            <person name="Qiu H."/>
            <person name="Shu S."/>
            <person name="Singer J.T."/>
            <person name="Smith A.G."/>
            <person name="Sprecher B.N."/>
            <person name="Wagner V."/>
            <person name="Wang W."/>
            <person name="Wang Z.-Y."/>
            <person name="Yan J."/>
            <person name="Yarish C."/>
            <person name="Zoeuner-Riek S."/>
            <person name="Zhuang Y."/>
            <person name="Zou Y."/>
            <person name="Lindquist E.A."/>
            <person name="Grimwood J."/>
            <person name="Barry K."/>
            <person name="Rokhsar D.S."/>
            <person name="Schmutz J."/>
            <person name="Stiller J.W."/>
            <person name="Grossman A.R."/>
            <person name="Prochnik S.E."/>
        </authorList>
    </citation>
    <scope>NUCLEOTIDE SEQUENCE [LARGE SCALE GENOMIC DNA]</scope>
    <source>
        <strain evidence="3">4086291</strain>
    </source>
</reference>
<evidence type="ECO:0000313" key="3">
    <source>
        <dbReference type="EMBL" id="OSX79926.1"/>
    </source>
</evidence>
<dbReference type="InterPro" id="IPR011990">
    <property type="entry name" value="TPR-like_helical_dom_sf"/>
</dbReference>
<dbReference type="Proteomes" id="UP000218209">
    <property type="component" value="Unassembled WGS sequence"/>
</dbReference>
<protein>
    <recommendedName>
        <fullName evidence="2">PROP1-like PPR domain-containing protein</fullName>
    </recommendedName>
</protein>
<keyword evidence="1" id="KW-0677">Repeat</keyword>
<feature type="domain" description="PROP1-like PPR" evidence="2">
    <location>
        <begin position="9"/>
        <end position="126"/>
    </location>
</feature>
<organism evidence="3 4">
    <name type="scientific">Porphyra umbilicalis</name>
    <name type="common">Purple laver</name>
    <name type="synonym">Red alga</name>
    <dbReference type="NCBI Taxonomy" id="2786"/>
    <lineage>
        <taxon>Eukaryota</taxon>
        <taxon>Rhodophyta</taxon>
        <taxon>Bangiophyceae</taxon>
        <taxon>Bangiales</taxon>
        <taxon>Bangiaceae</taxon>
        <taxon>Porphyra</taxon>
    </lineage>
</organism>
<accession>A0A1X6PGQ0</accession>
<dbReference type="Pfam" id="PF17177">
    <property type="entry name" value="PPR_long"/>
    <property type="match status" value="1"/>
</dbReference>
<dbReference type="AlphaFoldDB" id="A0A1X6PGQ0"/>